<comment type="similarity">
    <text evidence="1">Belongs to the sulfatase family.</text>
</comment>
<name>A0A081KGP8_9GAMM</name>
<evidence type="ECO:0000256" key="1">
    <source>
        <dbReference type="ARBA" id="ARBA00008779"/>
    </source>
</evidence>
<organism evidence="6 7">
    <name type="scientific">Endozoicomonas elysicola</name>
    <dbReference type="NCBI Taxonomy" id="305900"/>
    <lineage>
        <taxon>Bacteria</taxon>
        <taxon>Pseudomonadati</taxon>
        <taxon>Pseudomonadota</taxon>
        <taxon>Gammaproteobacteria</taxon>
        <taxon>Oceanospirillales</taxon>
        <taxon>Endozoicomonadaceae</taxon>
        <taxon>Endozoicomonas</taxon>
    </lineage>
</organism>
<dbReference type="GO" id="GO:0015024">
    <property type="term" value="F:glucuronate-2-sulfatase activity"/>
    <property type="evidence" value="ECO:0007669"/>
    <property type="project" value="TreeGrafter"/>
</dbReference>
<dbReference type="PROSITE" id="PS00523">
    <property type="entry name" value="SULFATASE_1"/>
    <property type="match status" value="1"/>
</dbReference>
<evidence type="ECO:0000256" key="2">
    <source>
        <dbReference type="ARBA" id="ARBA00022729"/>
    </source>
</evidence>
<evidence type="ECO:0000313" key="6">
    <source>
        <dbReference type="EMBL" id="KEI73324.1"/>
    </source>
</evidence>
<evidence type="ECO:0000256" key="3">
    <source>
        <dbReference type="ARBA" id="ARBA00022801"/>
    </source>
</evidence>
<keyword evidence="7" id="KW-1185">Reference proteome</keyword>
<dbReference type="PROSITE" id="PS51257">
    <property type="entry name" value="PROKAR_LIPOPROTEIN"/>
    <property type="match status" value="1"/>
</dbReference>
<dbReference type="GO" id="GO:0004065">
    <property type="term" value="F:arylsulfatase activity"/>
    <property type="evidence" value="ECO:0007669"/>
    <property type="project" value="TreeGrafter"/>
</dbReference>
<dbReference type="InterPro" id="IPR017850">
    <property type="entry name" value="Alkaline_phosphatase_core_sf"/>
</dbReference>
<reference evidence="6 7" key="1">
    <citation type="submission" date="2014-06" db="EMBL/GenBank/DDBJ databases">
        <title>Whole Genome Sequences of Three Symbiotic Endozoicomonas Bacteria.</title>
        <authorList>
            <person name="Neave M.J."/>
            <person name="Apprill A."/>
            <person name="Voolstra C.R."/>
        </authorList>
    </citation>
    <scope>NUCLEOTIDE SEQUENCE [LARGE SCALE GENOMIC DNA]</scope>
    <source>
        <strain evidence="6 7">DSM 22380</strain>
    </source>
</reference>
<feature type="signal peptide" evidence="4">
    <location>
        <begin position="1"/>
        <end position="23"/>
    </location>
</feature>
<comment type="caution">
    <text evidence="6">The sequence shown here is derived from an EMBL/GenBank/DDBJ whole genome shotgun (WGS) entry which is preliminary data.</text>
</comment>
<dbReference type="PROSITE" id="PS51318">
    <property type="entry name" value="TAT"/>
    <property type="match status" value="1"/>
</dbReference>
<dbReference type="Proteomes" id="UP000027997">
    <property type="component" value="Unassembled WGS sequence"/>
</dbReference>
<evidence type="ECO:0000313" key="7">
    <source>
        <dbReference type="Proteomes" id="UP000027997"/>
    </source>
</evidence>
<evidence type="ECO:0000259" key="5">
    <source>
        <dbReference type="Pfam" id="PF00884"/>
    </source>
</evidence>
<dbReference type="Gene3D" id="3.40.720.10">
    <property type="entry name" value="Alkaline Phosphatase, subunit A"/>
    <property type="match status" value="1"/>
</dbReference>
<dbReference type="InterPro" id="IPR051849">
    <property type="entry name" value="GAG-degrading_sulfatase"/>
</dbReference>
<dbReference type="NCBIfam" id="TIGR01409">
    <property type="entry name" value="TAT_signal_seq"/>
    <property type="match status" value="1"/>
</dbReference>
<dbReference type="InterPro" id="IPR019546">
    <property type="entry name" value="TAT_signal_bac_arc"/>
</dbReference>
<dbReference type="InterPro" id="IPR006311">
    <property type="entry name" value="TAT_signal"/>
</dbReference>
<dbReference type="STRING" id="305900.GV64_23705"/>
<accession>A0A081KGP8</accession>
<dbReference type="EMBL" id="JOJP01000001">
    <property type="protein sequence ID" value="KEI73324.1"/>
    <property type="molecule type" value="Genomic_DNA"/>
</dbReference>
<feature type="domain" description="Sulfatase N-terminal" evidence="5">
    <location>
        <begin position="41"/>
        <end position="361"/>
    </location>
</feature>
<protein>
    <submittedName>
        <fullName evidence="6">Sulfatase</fullName>
    </submittedName>
</protein>
<proteinExistence type="inferred from homology"/>
<feature type="chain" id="PRO_5001758879" evidence="4">
    <location>
        <begin position="24"/>
        <end position="516"/>
    </location>
</feature>
<gene>
    <name evidence="6" type="ORF">GV64_23705</name>
</gene>
<dbReference type="eggNOG" id="COG3119">
    <property type="taxonomic scope" value="Bacteria"/>
</dbReference>
<dbReference type="Pfam" id="PF00884">
    <property type="entry name" value="Sulfatase"/>
    <property type="match status" value="1"/>
</dbReference>
<dbReference type="AlphaFoldDB" id="A0A081KGP8"/>
<dbReference type="InterPro" id="IPR000917">
    <property type="entry name" value="Sulfatase_N"/>
</dbReference>
<sequence length="516" mass="57150">MSKSRVSRRHFLKGLAASGAAVALTGCNTSQPTKAVSEKTNILIITADQLSKKGVGAYGNPVAPTDHIDKIINAGTRFEQVHTPYPLCSPARACFWTGHLPQVTGVTGNDSANIPTELTTLGDIFSKAGYNCVHYGKRHDFGALRGFDATPETQLPLTAPEAFPVDYDSREDLFALQKALEFFQDPGEEPFLLAVEFNNPHNICSWVGAFEGPHGDIPGIGELPELPDNFEVLDWESLPAGVTYQCCNHFRVKQASHWTDKNYQQYLKAYYHYTGMGDTCIGQVMKALEKSGKADNTLVVFFSDHGDAMGSHRLVTKHAFFYEETSNVPFALAGPGIPKGKSVDALGSLCDLVPTLCDYAGLQAPEGIYGRSLMPLVQGDELADWRQEVVSQWFSERNETTDMPARMLRTKDYKYTVYRENNDEQLFDLKKDPGENYSLVNDPAYSEVLADMRERFKNYVAATNDNFYQQSVTVDPQWRSHKPSYPNHTGGSAMDAIIEKRKAINEAKAAKDLQGA</sequence>
<dbReference type="Pfam" id="PF10518">
    <property type="entry name" value="TAT_signal"/>
    <property type="match status" value="1"/>
</dbReference>
<dbReference type="SUPFAM" id="SSF53649">
    <property type="entry name" value="Alkaline phosphatase-like"/>
    <property type="match status" value="1"/>
</dbReference>
<keyword evidence="3" id="KW-0378">Hydrolase</keyword>
<dbReference type="PANTHER" id="PTHR46615:SF1">
    <property type="entry name" value="ARYLSULFATASE K"/>
    <property type="match status" value="1"/>
</dbReference>
<dbReference type="PANTHER" id="PTHR46615">
    <property type="entry name" value="ARYLSULFATASE K"/>
    <property type="match status" value="1"/>
</dbReference>
<dbReference type="InterPro" id="IPR024607">
    <property type="entry name" value="Sulfatase_CS"/>
</dbReference>
<evidence type="ECO:0000256" key="4">
    <source>
        <dbReference type="SAM" id="SignalP"/>
    </source>
</evidence>
<keyword evidence="2 4" id="KW-0732">Signal</keyword>
<dbReference type="RefSeq" id="WP_020581860.1">
    <property type="nucleotide sequence ID" value="NZ_JOJP01000001.1"/>
</dbReference>